<evidence type="ECO:0000256" key="1">
    <source>
        <dbReference type="SAM" id="MobiDB-lite"/>
    </source>
</evidence>
<evidence type="ECO:0000313" key="3">
    <source>
        <dbReference type="Proteomes" id="UP001569151"/>
    </source>
</evidence>
<organism evidence="2 3">
    <name type="scientific">Vibrio bivalvicida</name>
    <dbReference type="NCBI Taxonomy" id="1276888"/>
    <lineage>
        <taxon>Bacteria</taxon>
        <taxon>Pseudomonadati</taxon>
        <taxon>Pseudomonadota</taxon>
        <taxon>Gammaproteobacteria</taxon>
        <taxon>Vibrionales</taxon>
        <taxon>Vibrionaceae</taxon>
        <taxon>Vibrio</taxon>
        <taxon>Vibrio oreintalis group</taxon>
    </lineage>
</organism>
<proteinExistence type="predicted"/>
<feature type="compositionally biased region" description="Basic and acidic residues" evidence="1">
    <location>
        <begin position="12"/>
        <end position="37"/>
    </location>
</feature>
<accession>A0ABV4MD56</accession>
<protein>
    <recommendedName>
        <fullName evidence="4">Glycine zipper domain-containing protein</fullName>
    </recommendedName>
</protein>
<evidence type="ECO:0008006" key="4">
    <source>
        <dbReference type="Google" id="ProtNLM"/>
    </source>
</evidence>
<gene>
    <name evidence="2" type="ORF">ACED39_01820</name>
</gene>
<sequence>MRYESAPVAPEVRQETTRERAAHQRLERRTELKYSESDEERWAENRKRVIAEREKAAQVFELGWMQSPVTQSQEALWASLFTDETKEDQKLYIKQCNAHLNEPVRQGEIVLLPTGEPKTSDDQRLFDEWLEQAKIASAELGKLADKEVATLNRHFDLFSHQLDERIRNDGLPSDYYAQVATGVGATSALVEQNLKNIQNVLLEINTLHVKHLETKRKVGYVNFDRFFEQRAALFKKLDGSFAMLSKRSVQLPIHTQVKRNLNLSSRSMIHNADEILKKGFVKDLGKRIANIVIGISASKGLGYIGLTVGAVSGVDNIYEACKVDGSGNCGKTTTREFAGFIGGVVGGAKGGSVGAGAAVATISGIALIIGVTASAPVLAIAAIGGAVAGGVVGGVAGSTAGKWGADVIYEKVEDVLGNR</sequence>
<keyword evidence="3" id="KW-1185">Reference proteome</keyword>
<dbReference type="Proteomes" id="UP001569151">
    <property type="component" value="Unassembled WGS sequence"/>
</dbReference>
<name>A0ABV4MD56_9VIBR</name>
<evidence type="ECO:0000313" key="2">
    <source>
        <dbReference type="EMBL" id="MEZ8207515.1"/>
    </source>
</evidence>
<reference evidence="2 3" key="1">
    <citation type="submission" date="2024-06" db="EMBL/GenBank/DDBJ databases">
        <authorList>
            <person name="Steensen K."/>
            <person name="Seneca J."/>
            <person name="Bartlau N."/>
            <person name="Yu A.X."/>
            <person name="Polz M.F."/>
        </authorList>
    </citation>
    <scope>NUCLEOTIDE SEQUENCE [LARGE SCALE GENOMIC DNA]</scope>
    <source>
        <strain evidence="2 3">1F146</strain>
    </source>
</reference>
<comment type="caution">
    <text evidence="2">The sequence shown here is derived from an EMBL/GenBank/DDBJ whole genome shotgun (WGS) entry which is preliminary data.</text>
</comment>
<feature type="region of interest" description="Disordered" evidence="1">
    <location>
        <begin position="1"/>
        <end position="37"/>
    </location>
</feature>
<dbReference type="EMBL" id="JBGOOS010000001">
    <property type="protein sequence ID" value="MEZ8207515.1"/>
    <property type="molecule type" value="Genomic_DNA"/>
</dbReference>
<dbReference type="RefSeq" id="WP_371718455.1">
    <property type="nucleotide sequence ID" value="NZ_JBGOOF010000009.1"/>
</dbReference>